<evidence type="ECO:0000256" key="3">
    <source>
        <dbReference type="ARBA" id="ARBA00013194"/>
    </source>
</evidence>
<reference evidence="16 17" key="1">
    <citation type="submission" date="2017-07" db="EMBL/GenBank/DDBJ databases">
        <title>Mechanisms for carbon and nitrogen cycling indicate functional differentiation within the Candidate Phyla Radiation.</title>
        <authorList>
            <person name="Danczak R.E."/>
            <person name="Johnston M.D."/>
            <person name="Kenah C."/>
            <person name="Slattery M."/>
            <person name="Wrighton K.C."/>
            <person name="Wilkins M.J."/>
        </authorList>
    </citation>
    <scope>NUCLEOTIDE SEQUENCE [LARGE SCALE GENOMIC DNA]</scope>
    <source>
        <strain evidence="16">Licking1014_85</strain>
    </source>
</reference>
<comment type="catalytic activity">
    <reaction evidence="1 11 12">
        <text>[protein]-peptidylproline (omega=180) = [protein]-peptidylproline (omega=0)</text>
        <dbReference type="Rhea" id="RHEA:16237"/>
        <dbReference type="Rhea" id="RHEA-COMP:10747"/>
        <dbReference type="Rhea" id="RHEA-COMP:10748"/>
        <dbReference type="ChEBI" id="CHEBI:83833"/>
        <dbReference type="ChEBI" id="CHEBI:83834"/>
        <dbReference type="EC" id="5.2.1.8"/>
    </reaction>
</comment>
<keyword evidence="5 11" id="KW-0132">Cell division</keyword>
<dbReference type="Gene3D" id="1.10.3120.10">
    <property type="entry name" value="Trigger factor, C-terminal domain"/>
    <property type="match status" value="1"/>
</dbReference>
<comment type="subcellular location">
    <subcellularLocation>
        <location evidence="11">Cytoplasm</location>
    </subcellularLocation>
    <text evidence="11">About half TF is bound to the ribosome near the polypeptide exit tunnel while the other half is free in the cytoplasm.</text>
</comment>
<keyword evidence="6 11" id="KW-0697">Rotamase</keyword>
<evidence type="ECO:0000313" key="16">
    <source>
        <dbReference type="EMBL" id="TSC92903.1"/>
    </source>
</evidence>
<protein>
    <recommendedName>
        <fullName evidence="4 11">Trigger factor</fullName>
        <shortName evidence="11">TF</shortName>
        <ecNumber evidence="3 11">5.2.1.8</ecNumber>
    </recommendedName>
    <alternativeName>
        <fullName evidence="10 11">PPIase</fullName>
    </alternativeName>
</protein>
<sequence>MRKLYNKGIMHAKITRKPKSLVLAEVTLTGDDLAKSFEEIFSRHNQKVEIKGFRPGKAPRMMSIEKIGANFLSAETMDKAINDSFVNIIKKEKINPVARPKISVKKWVFDSNNTNRENDILEYNLEISEFPKMKLGEYKNIKIDPSLRAEIKATHDEVEKIIDQLKKQQATYTEVDRKIQNTDLVELDYEGNVKGVVKEQMTSKNHPLTIGSKSFVPGFEEKLIGHKKDDEFEIDLTFPKDYYAQEFQAEKVKFKIKINLVKEVKLPELDNVFAGKFGHSSIANLKKAIRESLNKEKEDMKKQKIESAVLENALKYFKVELNDIIIEEEQRRSLESLKNRVEKQGIKFEQYLTMMKKDEKIVFDELKNQAIKNIEVGLLLGEIARAEKIAGKPEEIARKTLDFLVAEATRK</sequence>
<dbReference type="PANTHER" id="PTHR30560">
    <property type="entry name" value="TRIGGER FACTOR CHAPERONE AND PEPTIDYL-PROLYL CIS/TRANS ISOMERASE"/>
    <property type="match status" value="1"/>
</dbReference>
<evidence type="ECO:0000256" key="1">
    <source>
        <dbReference type="ARBA" id="ARBA00000971"/>
    </source>
</evidence>
<dbReference type="AlphaFoldDB" id="A0A554LJ49"/>
<keyword evidence="8 11" id="KW-0413">Isomerase</keyword>
<dbReference type="GO" id="GO:0051083">
    <property type="term" value="P:'de novo' cotranslational protein folding"/>
    <property type="evidence" value="ECO:0007669"/>
    <property type="project" value="TreeGrafter"/>
</dbReference>
<dbReference type="GO" id="GO:0005737">
    <property type="term" value="C:cytoplasm"/>
    <property type="evidence" value="ECO:0007669"/>
    <property type="project" value="UniProtKB-SubCell"/>
</dbReference>
<dbReference type="GO" id="GO:0044183">
    <property type="term" value="F:protein folding chaperone"/>
    <property type="evidence" value="ECO:0007669"/>
    <property type="project" value="TreeGrafter"/>
</dbReference>
<evidence type="ECO:0000256" key="7">
    <source>
        <dbReference type="ARBA" id="ARBA00023186"/>
    </source>
</evidence>
<dbReference type="GO" id="GO:0043335">
    <property type="term" value="P:protein unfolding"/>
    <property type="evidence" value="ECO:0007669"/>
    <property type="project" value="TreeGrafter"/>
</dbReference>
<keyword evidence="14" id="KW-0175">Coiled coil</keyword>
<evidence type="ECO:0000313" key="17">
    <source>
        <dbReference type="Proteomes" id="UP000315589"/>
    </source>
</evidence>
<comment type="caution">
    <text evidence="16">The sequence shown here is derived from an EMBL/GenBank/DDBJ whole genome shotgun (WGS) entry which is preliminary data.</text>
</comment>
<dbReference type="Gene3D" id="3.10.50.40">
    <property type="match status" value="1"/>
</dbReference>
<dbReference type="GO" id="GO:0051301">
    <property type="term" value="P:cell division"/>
    <property type="evidence" value="ECO:0007669"/>
    <property type="project" value="UniProtKB-KW"/>
</dbReference>
<evidence type="ECO:0000256" key="5">
    <source>
        <dbReference type="ARBA" id="ARBA00022618"/>
    </source>
</evidence>
<feature type="domain" description="PPIase FKBP-type" evidence="15">
    <location>
        <begin position="182"/>
        <end position="270"/>
    </location>
</feature>
<dbReference type="InterPro" id="IPR005215">
    <property type="entry name" value="Trig_fac"/>
</dbReference>
<comment type="function">
    <text evidence="11">Involved in protein export. Acts as a chaperone by maintaining the newly synthesized protein in an open conformation. Functions as a peptidyl-prolyl cis-trans isomerase.</text>
</comment>
<keyword evidence="11" id="KW-0963">Cytoplasm</keyword>
<dbReference type="Proteomes" id="UP000315589">
    <property type="component" value="Unassembled WGS sequence"/>
</dbReference>
<accession>A0A554LJ49</accession>
<dbReference type="InterPro" id="IPR027304">
    <property type="entry name" value="Trigger_fact/SurA_dom_sf"/>
</dbReference>
<evidence type="ECO:0000256" key="8">
    <source>
        <dbReference type="ARBA" id="ARBA00023235"/>
    </source>
</evidence>
<dbReference type="GO" id="GO:0003755">
    <property type="term" value="F:peptidyl-prolyl cis-trans isomerase activity"/>
    <property type="evidence" value="ECO:0007669"/>
    <property type="project" value="UniProtKB-UniRule"/>
</dbReference>
<dbReference type="Pfam" id="PF05697">
    <property type="entry name" value="Trigger_N"/>
    <property type="match status" value="1"/>
</dbReference>
<dbReference type="HAMAP" id="MF_00303">
    <property type="entry name" value="Trigger_factor_Tig"/>
    <property type="match status" value="1"/>
</dbReference>
<dbReference type="InterPro" id="IPR036611">
    <property type="entry name" value="Trigger_fac_ribosome-bd_sf"/>
</dbReference>
<dbReference type="EC" id="5.2.1.8" evidence="3 11"/>
<dbReference type="Pfam" id="PF00254">
    <property type="entry name" value="FKBP_C"/>
    <property type="match status" value="1"/>
</dbReference>
<dbReference type="InterPro" id="IPR046357">
    <property type="entry name" value="PPIase_dom_sf"/>
</dbReference>
<dbReference type="EMBL" id="VMGI01000042">
    <property type="protein sequence ID" value="TSC92903.1"/>
    <property type="molecule type" value="Genomic_DNA"/>
</dbReference>
<dbReference type="NCBIfam" id="TIGR00115">
    <property type="entry name" value="tig"/>
    <property type="match status" value="1"/>
</dbReference>
<dbReference type="SUPFAM" id="SSF54534">
    <property type="entry name" value="FKBP-like"/>
    <property type="match status" value="1"/>
</dbReference>
<keyword evidence="9 11" id="KW-0131">Cell cycle</keyword>
<comment type="similarity">
    <text evidence="2 11 13">Belongs to the FKBP-type PPIase family. Tig subfamily.</text>
</comment>
<dbReference type="InterPro" id="IPR037041">
    <property type="entry name" value="Trigger_fac_C_sf"/>
</dbReference>
<dbReference type="GO" id="GO:0015031">
    <property type="term" value="P:protein transport"/>
    <property type="evidence" value="ECO:0007669"/>
    <property type="project" value="UniProtKB-UniRule"/>
</dbReference>
<dbReference type="GO" id="GO:0043022">
    <property type="term" value="F:ribosome binding"/>
    <property type="evidence" value="ECO:0007669"/>
    <property type="project" value="TreeGrafter"/>
</dbReference>
<evidence type="ECO:0000256" key="6">
    <source>
        <dbReference type="ARBA" id="ARBA00023110"/>
    </source>
</evidence>
<dbReference type="PANTHER" id="PTHR30560:SF3">
    <property type="entry name" value="TRIGGER FACTOR-LIKE PROTEIN TIG, CHLOROPLASTIC"/>
    <property type="match status" value="1"/>
</dbReference>
<evidence type="ECO:0000256" key="12">
    <source>
        <dbReference type="PROSITE-ProRule" id="PRU00277"/>
    </source>
</evidence>
<keyword evidence="7 11" id="KW-0143">Chaperone</keyword>
<dbReference type="InterPro" id="IPR001179">
    <property type="entry name" value="PPIase_FKBP_dom"/>
</dbReference>
<evidence type="ECO:0000256" key="2">
    <source>
        <dbReference type="ARBA" id="ARBA00005464"/>
    </source>
</evidence>
<dbReference type="InterPro" id="IPR008880">
    <property type="entry name" value="Trigger_fac_C"/>
</dbReference>
<dbReference type="Gene3D" id="3.30.70.1050">
    <property type="entry name" value="Trigger factor ribosome-binding domain"/>
    <property type="match status" value="1"/>
</dbReference>
<comment type="domain">
    <text evidence="11">Consists of 3 domains; the N-terminus binds the ribosome, the middle domain has PPIase activity, while the C-terminus has intrinsic chaperone activity on its own.</text>
</comment>
<dbReference type="InterPro" id="IPR008881">
    <property type="entry name" value="Trigger_fac_ribosome-bd_bac"/>
</dbReference>
<dbReference type="Pfam" id="PF05698">
    <property type="entry name" value="Trigger_C"/>
    <property type="match status" value="1"/>
</dbReference>
<dbReference type="SUPFAM" id="SSF102735">
    <property type="entry name" value="Trigger factor ribosome-binding domain"/>
    <property type="match status" value="1"/>
</dbReference>
<feature type="coiled-coil region" evidence="14">
    <location>
        <begin position="283"/>
        <end position="344"/>
    </location>
</feature>
<gene>
    <name evidence="11" type="primary">tig</name>
    <name evidence="16" type="ORF">CEN91_341</name>
</gene>
<dbReference type="SUPFAM" id="SSF109998">
    <property type="entry name" value="Triger factor/SurA peptide-binding domain-like"/>
    <property type="match status" value="1"/>
</dbReference>
<evidence type="ECO:0000256" key="9">
    <source>
        <dbReference type="ARBA" id="ARBA00023306"/>
    </source>
</evidence>
<evidence type="ECO:0000256" key="10">
    <source>
        <dbReference type="ARBA" id="ARBA00029986"/>
    </source>
</evidence>
<evidence type="ECO:0000256" key="13">
    <source>
        <dbReference type="RuleBase" id="RU003914"/>
    </source>
</evidence>
<organism evidence="16 17">
    <name type="scientific">Candidatus Berkelbacteria bacterium Licking1014_85</name>
    <dbReference type="NCBI Taxonomy" id="2017148"/>
    <lineage>
        <taxon>Bacteria</taxon>
        <taxon>Candidatus Berkelbacteria</taxon>
    </lineage>
</organism>
<dbReference type="FunFam" id="3.10.50.40:FF:000001">
    <property type="entry name" value="Trigger factor"/>
    <property type="match status" value="1"/>
</dbReference>
<evidence type="ECO:0000259" key="15">
    <source>
        <dbReference type="PROSITE" id="PS50059"/>
    </source>
</evidence>
<evidence type="ECO:0000256" key="4">
    <source>
        <dbReference type="ARBA" id="ARBA00016902"/>
    </source>
</evidence>
<evidence type="ECO:0000256" key="11">
    <source>
        <dbReference type="HAMAP-Rule" id="MF_00303"/>
    </source>
</evidence>
<evidence type="ECO:0000256" key="14">
    <source>
        <dbReference type="SAM" id="Coils"/>
    </source>
</evidence>
<dbReference type="PROSITE" id="PS50059">
    <property type="entry name" value="FKBP_PPIASE"/>
    <property type="match status" value="1"/>
</dbReference>
<dbReference type="PIRSF" id="PIRSF003095">
    <property type="entry name" value="Trigger_factor"/>
    <property type="match status" value="1"/>
</dbReference>
<proteinExistence type="inferred from homology"/>
<name>A0A554LJ49_9BACT</name>